<evidence type="ECO:0000313" key="11">
    <source>
        <dbReference type="Proteomes" id="UP000323653"/>
    </source>
</evidence>
<dbReference type="PANTHER" id="PTHR22939">
    <property type="entry name" value="SERINE PROTEASE FAMILY S1C HTRA-RELATED"/>
    <property type="match status" value="1"/>
</dbReference>
<dbReference type="GO" id="GO:0006508">
    <property type="term" value="P:proteolysis"/>
    <property type="evidence" value="ECO:0007669"/>
    <property type="project" value="UniProtKB-KW"/>
</dbReference>
<dbReference type="SUPFAM" id="SSF50494">
    <property type="entry name" value="Trypsin-like serine proteases"/>
    <property type="match status" value="1"/>
</dbReference>
<dbReference type="InterPro" id="IPR011782">
    <property type="entry name" value="Pept_S1C_Do"/>
</dbReference>
<dbReference type="Gene3D" id="2.40.10.10">
    <property type="entry name" value="Trypsin-like serine proteases"/>
    <property type="match status" value="2"/>
</dbReference>
<protein>
    <submittedName>
        <fullName evidence="10">Do family serine endopeptidase</fullName>
    </submittedName>
</protein>
<dbReference type="PRINTS" id="PR00834">
    <property type="entry name" value="PROTEASES2C"/>
</dbReference>
<feature type="active site" description="Charge relay system" evidence="7">
    <location>
        <position position="135"/>
    </location>
</feature>
<dbReference type="Pfam" id="PF13365">
    <property type="entry name" value="Trypsin_2"/>
    <property type="match status" value="1"/>
</dbReference>
<dbReference type="InterPro" id="IPR036034">
    <property type="entry name" value="PDZ_sf"/>
</dbReference>
<sequence length="513" mass="54336">MTNNMKKIGMSLLTAFVGGAIAVGAYKLLEDKSFQGMGLDERQKVYFANNPGSEIISSTGALDFTQAAAAVSPGVVHVRTTYNRTASSGGSSDPFGDMFEDFFGRRGRPQSNTPAMGKGSGVIVTGDGYIMTNNHVVEDADKIEVILTDKRVLQAKVIGRDKNTDLALIKIDANDLPIVKLGNSDDVRVGEWVLAVGYPLTLESTVTAGIVSAKARSIGILAQDQINPRDYDPENPPVNSSIESFIQTDAVINRGNSGGALVNTKGELIGINSAIASRSGVYEGYGFAIPVNLAKKVMDDFIKYGEVKRGFIGVTFQELNADVAQSLKIKEINGLYVSSTVDGGAAASAGIKKGDIIKKLNGDNVITSSELQEKIGRMRPGDKVQLTVLREGDLKTFNLTLKGAEANKLAANNSSIASTEIMNTLGATFTPLKDADKKKYGVSSGVIVNSVAPGKAFDMYEVPKGTIITGINGRGVNNTDQVNAALSATKNNMLSIQGITPDGGQFRFTFPVK</sequence>
<dbReference type="RefSeq" id="WP_149075355.1">
    <property type="nucleotide sequence ID" value="NZ_CP043329.1"/>
</dbReference>
<feature type="active site" description="Charge relay system" evidence="7">
    <location>
        <position position="257"/>
    </location>
</feature>
<dbReference type="InterPro" id="IPR001478">
    <property type="entry name" value="PDZ"/>
</dbReference>
<feature type="binding site" evidence="8">
    <location>
        <begin position="255"/>
        <end position="257"/>
    </location>
    <ligand>
        <name>substrate</name>
    </ligand>
</feature>
<proteinExistence type="inferred from homology"/>
<name>A0A5C0VNL2_9SPHI</name>
<keyword evidence="5" id="KW-0378">Hydrolase</keyword>
<dbReference type="Pfam" id="PF13180">
    <property type="entry name" value="PDZ_2"/>
    <property type="match status" value="1"/>
</dbReference>
<reference evidence="10 11" key="1">
    <citation type="submission" date="2019-08" db="EMBL/GenBank/DDBJ databases">
        <title>Pedobacter sp. nov., isolated from Han river, South Korea.</title>
        <authorList>
            <person name="Lee D.-H."/>
            <person name="Kim Y.-S."/>
            <person name="Hwang E.-M."/>
            <person name="Le Tran T.C."/>
            <person name="Cha C.-J."/>
        </authorList>
    </citation>
    <scope>NUCLEOTIDE SEQUENCE [LARGE SCALE GENOMIC DNA]</scope>
    <source>
        <strain evidence="10 11">CJ43</strain>
    </source>
</reference>
<accession>A0A5C0VNL2</accession>
<evidence type="ECO:0000256" key="4">
    <source>
        <dbReference type="ARBA" id="ARBA00022737"/>
    </source>
</evidence>
<dbReference type="EMBL" id="CP043329">
    <property type="protein sequence ID" value="QEK52604.1"/>
    <property type="molecule type" value="Genomic_DNA"/>
</dbReference>
<feature type="binding site" evidence="8">
    <location>
        <position position="165"/>
    </location>
    <ligand>
        <name>substrate</name>
    </ligand>
</feature>
<dbReference type="PROSITE" id="PS50106">
    <property type="entry name" value="PDZ"/>
    <property type="match status" value="1"/>
</dbReference>
<evidence type="ECO:0000256" key="7">
    <source>
        <dbReference type="PIRSR" id="PIRSR611782-1"/>
    </source>
</evidence>
<comment type="similarity">
    <text evidence="1">Belongs to the peptidase S1C family.</text>
</comment>
<keyword evidence="4" id="KW-0677">Repeat</keyword>
<dbReference type="SMART" id="SM00228">
    <property type="entry name" value="PDZ"/>
    <property type="match status" value="2"/>
</dbReference>
<dbReference type="NCBIfam" id="TIGR02037">
    <property type="entry name" value="degP_htrA_DO"/>
    <property type="match status" value="1"/>
</dbReference>
<gene>
    <name evidence="10" type="ORF">FYC62_13780</name>
</gene>
<evidence type="ECO:0000256" key="5">
    <source>
        <dbReference type="ARBA" id="ARBA00022801"/>
    </source>
</evidence>
<feature type="domain" description="PDZ" evidence="9">
    <location>
        <begin position="301"/>
        <end position="392"/>
    </location>
</feature>
<keyword evidence="2" id="KW-0645">Protease</keyword>
<dbReference type="InterPro" id="IPR009003">
    <property type="entry name" value="Peptidase_S1_PA"/>
</dbReference>
<feature type="binding site" evidence="8">
    <location>
        <position position="135"/>
    </location>
    <ligand>
        <name>substrate</name>
    </ligand>
</feature>
<evidence type="ECO:0000256" key="3">
    <source>
        <dbReference type="ARBA" id="ARBA00022729"/>
    </source>
</evidence>
<evidence type="ECO:0000256" key="8">
    <source>
        <dbReference type="PIRSR" id="PIRSR611782-2"/>
    </source>
</evidence>
<evidence type="ECO:0000259" key="9">
    <source>
        <dbReference type="PROSITE" id="PS50106"/>
    </source>
</evidence>
<dbReference type="InterPro" id="IPR043504">
    <property type="entry name" value="Peptidase_S1_PA_chymotrypsin"/>
</dbReference>
<dbReference type="Gene3D" id="2.30.42.10">
    <property type="match status" value="2"/>
</dbReference>
<evidence type="ECO:0000256" key="1">
    <source>
        <dbReference type="ARBA" id="ARBA00010541"/>
    </source>
</evidence>
<evidence type="ECO:0000313" key="10">
    <source>
        <dbReference type="EMBL" id="QEK52604.1"/>
    </source>
</evidence>
<evidence type="ECO:0000256" key="2">
    <source>
        <dbReference type="ARBA" id="ARBA00022670"/>
    </source>
</evidence>
<keyword evidence="6" id="KW-0720">Serine protease</keyword>
<feature type="active site" description="Charge relay system" evidence="7">
    <location>
        <position position="165"/>
    </location>
</feature>
<keyword evidence="11" id="KW-1185">Reference proteome</keyword>
<dbReference type="KEGG" id="pej:FYC62_13780"/>
<keyword evidence="3" id="KW-0732">Signal</keyword>
<dbReference type="AlphaFoldDB" id="A0A5C0VNL2"/>
<dbReference type="Proteomes" id="UP000323653">
    <property type="component" value="Chromosome"/>
</dbReference>
<evidence type="ECO:0000256" key="6">
    <source>
        <dbReference type="ARBA" id="ARBA00022825"/>
    </source>
</evidence>
<dbReference type="PANTHER" id="PTHR22939:SF129">
    <property type="entry name" value="SERINE PROTEASE HTRA2, MITOCHONDRIAL"/>
    <property type="match status" value="1"/>
</dbReference>
<dbReference type="GO" id="GO:0004252">
    <property type="term" value="F:serine-type endopeptidase activity"/>
    <property type="evidence" value="ECO:0007669"/>
    <property type="project" value="InterPro"/>
</dbReference>
<organism evidence="10 11">
    <name type="scientific">Pedobacter aquae</name>
    <dbReference type="NCBI Taxonomy" id="2605747"/>
    <lineage>
        <taxon>Bacteria</taxon>
        <taxon>Pseudomonadati</taxon>
        <taxon>Bacteroidota</taxon>
        <taxon>Sphingobacteriia</taxon>
        <taxon>Sphingobacteriales</taxon>
        <taxon>Sphingobacteriaceae</taxon>
        <taxon>Pedobacter</taxon>
    </lineage>
</organism>
<dbReference type="InterPro" id="IPR001940">
    <property type="entry name" value="Peptidase_S1C"/>
</dbReference>
<dbReference type="SUPFAM" id="SSF50156">
    <property type="entry name" value="PDZ domain-like"/>
    <property type="match status" value="2"/>
</dbReference>